<evidence type="ECO:0000256" key="2">
    <source>
        <dbReference type="SAM" id="SignalP"/>
    </source>
</evidence>
<feature type="compositionally biased region" description="Low complexity" evidence="1">
    <location>
        <begin position="74"/>
        <end position="90"/>
    </location>
</feature>
<evidence type="ECO:0000313" key="4">
    <source>
        <dbReference type="Proteomes" id="UP001221757"/>
    </source>
</evidence>
<dbReference type="Proteomes" id="UP001221757">
    <property type="component" value="Unassembled WGS sequence"/>
</dbReference>
<keyword evidence="4" id="KW-1185">Reference proteome</keyword>
<proteinExistence type="predicted"/>
<feature type="region of interest" description="Disordered" evidence="1">
    <location>
        <begin position="36"/>
        <end position="90"/>
    </location>
</feature>
<feature type="chain" id="PRO_5041957797" evidence="2">
    <location>
        <begin position="19"/>
        <end position="155"/>
    </location>
</feature>
<accession>A0AAD7DI60</accession>
<dbReference type="EMBL" id="JARKIE010000054">
    <property type="protein sequence ID" value="KAJ7692159.1"/>
    <property type="molecule type" value="Genomic_DNA"/>
</dbReference>
<dbReference type="AlphaFoldDB" id="A0AAD7DI60"/>
<evidence type="ECO:0000313" key="3">
    <source>
        <dbReference type="EMBL" id="KAJ7692159.1"/>
    </source>
</evidence>
<protein>
    <submittedName>
        <fullName evidence="3">Uncharacterized protein</fullName>
    </submittedName>
</protein>
<sequence length="155" mass="15274">MKFYSALFALMAVSSVVAAPAGGKDGLSILRGNKAGKGGKAAASQNPPAVASAADNSTAVASSADNSTATSVDNSANSTAATGTATAAASIRTRPCDMGDQSLAGGLQASTLVGFGQQAAVTTLQNATAAADFTDGVTRLQQFSSSKSRTRRPEV</sequence>
<feature type="compositionally biased region" description="Polar residues" evidence="1">
    <location>
        <begin position="54"/>
        <end position="73"/>
    </location>
</feature>
<gene>
    <name evidence="3" type="ORF">B0H17DRAFT_547889</name>
</gene>
<keyword evidence="2" id="KW-0732">Signal</keyword>
<organism evidence="3 4">
    <name type="scientific">Mycena rosella</name>
    <name type="common">Pink bonnet</name>
    <name type="synonym">Agaricus rosellus</name>
    <dbReference type="NCBI Taxonomy" id="1033263"/>
    <lineage>
        <taxon>Eukaryota</taxon>
        <taxon>Fungi</taxon>
        <taxon>Dikarya</taxon>
        <taxon>Basidiomycota</taxon>
        <taxon>Agaricomycotina</taxon>
        <taxon>Agaricomycetes</taxon>
        <taxon>Agaricomycetidae</taxon>
        <taxon>Agaricales</taxon>
        <taxon>Marasmiineae</taxon>
        <taxon>Mycenaceae</taxon>
        <taxon>Mycena</taxon>
    </lineage>
</organism>
<evidence type="ECO:0000256" key="1">
    <source>
        <dbReference type="SAM" id="MobiDB-lite"/>
    </source>
</evidence>
<name>A0AAD7DI60_MYCRO</name>
<reference evidence="3" key="1">
    <citation type="submission" date="2023-03" db="EMBL/GenBank/DDBJ databases">
        <title>Massive genome expansion in bonnet fungi (Mycena s.s.) driven by repeated elements and novel gene families across ecological guilds.</title>
        <authorList>
            <consortium name="Lawrence Berkeley National Laboratory"/>
            <person name="Harder C.B."/>
            <person name="Miyauchi S."/>
            <person name="Viragh M."/>
            <person name="Kuo A."/>
            <person name="Thoen E."/>
            <person name="Andreopoulos B."/>
            <person name="Lu D."/>
            <person name="Skrede I."/>
            <person name="Drula E."/>
            <person name="Henrissat B."/>
            <person name="Morin E."/>
            <person name="Kohler A."/>
            <person name="Barry K."/>
            <person name="LaButti K."/>
            <person name="Morin E."/>
            <person name="Salamov A."/>
            <person name="Lipzen A."/>
            <person name="Mereny Z."/>
            <person name="Hegedus B."/>
            <person name="Baldrian P."/>
            <person name="Stursova M."/>
            <person name="Weitz H."/>
            <person name="Taylor A."/>
            <person name="Grigoriev I.V."/>
            <person name="Nagy L.G."/>
            <person name="Martin F."/>
            <person name="Kauserud H."/>
        </authorList>
    </citation>
    <scope>NUCLEOTIDE SEQUENCE</scope>
    <source>
        <strain evidence="3">CBHHK067</strain>
    </source>
</reference>
<comment type="caution">
    <text evidence="3">The sequence shown here is derived from an EMBL/GenBank/DDBJ whole genome shotgun (WGS) entry which is preliminary data.</text>
</comment>
<feature type="signal peptide" evidence="2">
    <location>
        <begin position="1"/>
        <end position="18"/>
    </location>
</feature>